<protein>
    <submittedName>
        <fullName evidence="1">Uncharacterized protein</fullName>
    </submittedName>
</protein>
<evidence type="ECO:0000313" key="2">
    <source>
        <dbReference type="Proteomes" id="UP001056120"/>
    </source>
</evidence>
<reference evidence="1 2" key="2">
    <citation type="journal article" date="2022" name="Mol. Ecol. Resour.">
        <title>The genomes of chicory, endive, great burdock and yacon provide insights into Asteraceae paleo-polyploidization history and plant inulin production.</title>
        <authorList>
            <person name="Fan W."/>
            <person name="Wang S."/>
            <person name="Wang H."/>
            <person name="Wang A."/>
            <person name="Jiang F."/>
            <person name="Liu H."/>
            <person name="Zhao H."/>
            <person name="Xu D."/>
            <person name="Zhang Y."/>
        </authorList>
    </citation>
    <scope>NUCLEOTIDE SEQUENCE [LARGE SCALE GENOMIC DNA]</scope>
    <source>
        <strain evidence="2">cv. Yunnan</strain>
        <tissue evidence="1">Leaves</tissue>
    </source>
</reference>
<accession>A0ACB8YCY1</accession>
<evidence type="ECO:0000313" key="1">
    <source>
        <dbReference type="EMBL" id="KAI3683073.1"/>
    </source>
</evidence>
<sequence>MFSNLVPLFYLDPPPIQNSAEPFFQLPLLQTLGVFALALRLSAPKSPHSLTNSYSRDANHFINLHILSSENYLRIDLTEKMDFGGRKRGRQDGGWNGAPKRPRDETESFTSGVGSKSKPCTKFFSTSGCPFGEGCHFLHYVPGGYSAVKQLTNASGPIGRKAPMQQPPPFAADGASTPLKSKLCKKINTPEGCKFGDKCRFAHSEFELSSKSSFPAYEDPRGQPGPINYGGGFQGRMEPAPPGLAAAANFGQSATAKISIDGALAGPIIGKGGVNSKQISRLTGVKLAIRDHETDQNQKNIELEGTFDQIKQASAMVHELIMNLGSGGGANGPPPRKSGGLQQQQQQQGGFANKIKTKICENFAKGQCTFGDKCHFAHGQNELRR</sequence>
<name>A0ACB8YCY1_9ASTR</name>
<comment type="caution">
    <text evidence="1">The sequence shown here is derived from an EMBL/GenBank/DDBJ whole genome shotgun (WGS) entry which is preliminary data.</text>
</comment>
<dbReference type="Proteomes" id="UP001056120">
    <property type="component" value="Linkage Group LG28"/>
</dbReference>
<proteinExistence type="predicted"/>
<gene>
    <name evidence="1" type="ORF">L1987_83573</name>
</gene>
<keyword evidence="2" id="KW-1185">Reference proteome</keyword>
<organism evidence="1 2">
    <name type="scientific">Smallanthus sonchifolius</name>
    <dbReference type="NCBI Taxonomy" id="185202"/>
    <lineage>
        <taxon>Eukaryota</taxon>
        <taxon>Viridiplantae</taxon>
        <taxon>Streptophyta</taxon>
        <taxon>Embryophyta</taxon>
        <taxon>Tracheophyta</taxon>
        <taxon>Spermatophyta</taxon>
        <taxon>Magnoliopsida</taxon>
        <taxon>eudicotyledons</taxon>
        <taxon>Gunneridae</taxon>
        <taxon>Pentapetalae</taxon>
        <taxon>asterids</taxon>
        <taxon>campanulids</taxon>
        <taxon>Asterales</taxon>
        <taxon>Asteraceae</taxon>
        <taxon>Asteroideae</taxon>
        <taxon>Heliantheae alliance</taxon>
        <taxon>Millerieae</taxon>
        <taxon>Smallanthus</taxon>
    </lineage>
</organism>
<reference evidence="2" key="1">
    <citation type="journal article" date="2022" name="Mol. Ecol. Resour.">
        <title>The genomes of chicory, endive, great burdock and yacon provide insights into Asteraceae palaeo-polyploidization history and plant inulin production.</title>
        <authorList>
            <person name="Fan W."/>
            <person name="Wang S."/>
            <person name="Wang H."/>
            <person name="Wang A."/>
            <person name="Jiang F."/>
            <person name="Liu H."/>
            <person name="Zhao H."/>
            <person name="Xu D."/>
            <person name="Zhang Y."/>
        </authorList>
    </citation>
    <scope>NUCLEOTIDE SEQUENCE [LARGE SCALE GENOMIC DNA]</scope>
    <source>
        <strain evidence="2">cv. Yunnan</strain>
    </source>
</reference>
<dbReference type="EMBL" id="CM042045">
    <property type="protein sequence ID" value="KAI3683073.1"/>
    <property type="molecule type" value="Genomic_DNA"/>
</dbReference>